<dbReference type="InterPro" id="IPR015590">
    <property type="entry name" value="Aldehyde_DH_dom"/>
</dbReference>
<proteinExistence type="predicted"/>
<evidence type="ECO:0000256" key="1">
    <source>
        <dbReference type="SAM" id="MobiDB-lite"/>
    </source>
</evidence>
<dbReference type="Proteomes" id="UP001596074">
    <property type="component" value="Unassembled WGS sequence"/>
</dbReference>
<evidence type="ECO:0000313" key="3">
    <source>
        <dbReference type="EMBL" id="MFC5748480.1"/>
    </source>
</evidence>
<gene>
    <name evidence="3" type="ORF">ACFPZN_22925</name>
</gene>
<feature type="domain" description="Aldehyde dehydrogenase" evidence="2">
    <location>
        <begin position="2"/>
        <end position="51"/>
    </location>
</feature>
<sequence length="62" mass="7012">MAERVVREVRTGQIFVNDASMCVTQPFGGFSQPGMGREGGPEGSRATSRPRWSRSVRSRRWR</sequence>
<dbReference type="Pfam" id="PF00171">
    <property type="entry name" value="Aldedh"/>
    <property type="match status" value="1"/>
</dbReference>
<accession>A0ABW0ZYU3</accession>
<evidence type="ECO:0000313" key="4">
    <source>
        <dbReference type="Proteomes" id="UP001596074"/>
    </source>
</evidence>
<comment type="caution">
    <text evidence="3">The sequence shown here is derived from an EMBL/GenBank/DDBJ whole genome shotgun (WGS) entry which is preliminary data.</text>
</comment>
<reference evidence="4" key="1">
    <citation type="journal article" date="2019" name="Int. J. Syst. Evol. Microbiol.">
        <title>The Global Catalogue of Microorganisms (GCM) 10K type strain sequencing project: providing services to taxonomists for standard genome sequencing and annotation.</title>
        <authorList>
            <consortium name="The Broad Institute Genomics Platform"/>
            <consortium name="The Broad Institute Genome Sequencing Center for Infectious Disease"/>
            <person name="Wu L."/>
            <person name="Ma J."/>
        </authorList>
    </citation>
    <scope>NUCLEOTIDE SEQUENCE [LARGE SCALE GENOMIC DNA]</scope>
    <source>
        <strain evidence="4">KCTC 42087</strain>
    </source>
</reference>
<evidence type="ECO:0000259" key="2">
    <source>
        <dbReference type="Pfam" id="PF00171"/>
    </source>
</evidence>
<dbReference type="SUPFAM" id="SSF53720">
    <property type="entry name" value="ALDH-like"/>
    <property type="match status" value="1"/>
</dbReference>
<dbReference type="InterPro" id="IPR016161">
    <property type="entry name" value="Ald_DH/histidinol_DH"/>
</dbReference>
<keyword evidence="4" id="KW-1185">Reference proteome</keyword>
<dbReference type="RefSeq" id="WP_378284145.1">
    <property type="nucleotide sequence ID" value="NZ_JBHSON010000032.1"/>
</dbReference>
<protein>
    <submittedName>
        <fullName evidence="3">Aldehyde dehydrogenase family protein</fullName>
    </submittedName>
</protein>
<name>A0ABW0ZYU3_9ACTN</name>
<dbReference type="InterPro" id="IPR016163">
    <property type="entry name" value="Ald_DH_C"/>
</dbReference>
<dbReference type="Gene3D" id="3.40.309.10">
    <property type="entry name" value="Aldehyde Dehydrogenase, Chain A, domain 2"/>
    <property type="match status" value="1"/>
</dbReference>
<dbReference type="EMBL" id="JBHSON010000032">
    <property type="protein sequence ID" value="MFC5748480.1"/>
    <property type="molecule type" value="Genomic_DNA"/>
</dbReference>
<feature type="compositionally biased region" description="Basic residues" evidence="1">
    <location>
        <begin position="51"/>
        <end position="62"/>
    </location>
</feature>
<feature type="region of interest" description="Disordered" evidence="1">
    <location>
        <begin position="27"/>
        <end position="62"/>
    </location>
</feature>
<organism evidence="3 4">
    <name type="scientific">Actinomadura rugatobispora</name>
    <dbReference type="NCBI Taxonomy" id="1994"/>
    <lineage>
        <taxon>Bacteria</taxon>
        <taxon>Bacillati</taxon>
        <taxon>Actinomycetota</taxon>
        <taxon>Actinomycetes</taxon>
        <taxon>Streptosporangiales</taxon>
        <taxon>Thermomonosporaceae</taxon>
        <taxon>Actinomadura</taxon>
    </lineage>
</organism>